<feature type="active site" description="Proton donor" evidence="15">
    <location>
        <position position="183"/>
    </location>
</feature>
<dbReference type="GO" id="GO:0004565">
    <property type="term" value="F:beta-galactosidase activity"/>
    <property type="evidence" value="ECO:0007669"/>
    <property type="project" value="UniProtKB-EC"/>
</dbReference>
<keyword evidence="11" id="KW-0325">Glycoprotein</keyword>
<feature type="signal peptide" evidence="18">
    <location>
        <begin position="1"/>
        <end position="19"/>
    </location>
</feature>
<dbReference type="InterPro" id="IPR048912">
    <property type="entry name" value="BetaGal1-like_ABD1"/>
</dbReference>
<comment type="subunit">
    <text evidence="14">Homodimer. May form higher multimers.</text>
</comment>
<dbReference type="PROSITE" id="PS01182">
    <property type="entry name" value="GLYCOSYL_HYDROL_F35"/>
    <property type="match status" value="1"/>
</dbReference>
<gene>
    <name evidence="22" type="ORF">PECUL_23A030587</name>
</gene>
<evidence type="ECO:0000259" key="21">
    <source>
        <dbReference type="Pfam" id="PF21467"/>
    </source>
</evidence>
<dbReference type="GO" id="GO:0016020">
    <property type="term" value="C:membrane"/>
    <property type="evidence" value="ECO:0007669"/>
    <property type="project" value="GOC"/>
</dbReference>
<protein>
    <recommendedName>
        <fullName evidence="6 16">Beta-galactosidase</fullName>
        <ecNumber evidence="5 16">3.2.1.23</ecNumber>
    </recommendedName>
</protein>
<feature type="domain" description="Beta-galactosidase 1-like first all-beta" evidence="20">
    <location>
        <begin position="402"/>
        <end position="514"/>
    </location>
</feature>
<dbReference type="PANTHER" id="PTHR23421">
    <property type="entry name" value="BETA-GALACTOSIDASE RELATED"/>
    <property type="match status" value="1"/>
</dbReference>
<evidence type="ECO:0000313" key="22">
    <source>
        <dbReference type="EMBL" id="CAH2283497.1"/>
    </source>
</evidence>
<comment type="function">
    <text evidence="2">Cleaves beta-linked terminal galactosyl residues from gangliosides, glycoproteins, and glycosaminoglycans.</text>
</comment>
<dbReference type="GO" id="GO:0042340">
    <property type="term" value="P:keratan sulfate proteoglycan catabolic process"/>
    <property type="evidence" value="ECO:0007669"/>
    <property type="project" value="UniProtKB-ARBA"/>
</dbReference>
<evidence type="ECO:0000259" key="19">
    <source>
        <dbReference type="Pfam" id="PF01301"/>
    </source>
</evidence>
<comment type="similarity">
    <text evidence="4 17">Belongs to the glycosyl hydrolase 35 family.</text>
</comment>
<evidence type="ECO:0000256" key="13">
    <source>
        <dbReference type="ARBA" id="ARBA00023295"/>
    </source>
</evidence>
<dbReference type="GO" id="GO:0005975">
    <property type="term" value="P:carbohydrate metabolic process"/>
    <property type="evidence" value="ECO:0007669"/>
    <property type="project" value="InterPro"/>
</dbReference>
<evidence type="ECO:0000256" key="18">
    <source>
        <dbReference type="SAM" id="SignalP"/>
    </source>
</evidence>
<dbReference type="FunFam" id="2.60.120.260:FF:000021">
    <property type="entry name" value="Beta-galactosidase"/>
    <property type="match status" value="1"/>
</dbReference>
<evidence type="ECO:0000256" key="3">
    <source>
        <dbReference type="ARBA" id="ARBA00004371"/>
    </source>
</evidence>
<evidence type="ECO:0000256" key="2">
    <source>
        <dbReference type="ARBA" id="ARBA00002691"/>
    </source>
</evidence>
<comment type="subcellular location">
    <subcellularLocation>
        <location evidence="3">Lysosome</location>
    </subcellularLocation>
</comment>
<dbReference type="EMBL" id="OW240915">
    <property type="protein sequence ID" value="CAH2283497.1"/>
    <property type="molecule type" value="Genomic_DNA"/>
</dbReference>
<dbReference type="SUPFAM" id="SSF49785">
    <property type="entry name" value="Galactose-binding domain-like"/>
    <property type="match status" value="1"/>
</dbReference>
<comment type="catalytic activity">
    <reaction evidence="1 16">
        <text>Hydrolysis of terminal non-reducing beta-D-galactose residues in beta-D-galactosides.</text>
        <dbReference type="EC" id="3.2.1.23"/>
    </reaction>
</comment>
<keyword evidence="23" id="KW-1185">Reference proteome</keyword>
<keyword evidence="8 16" id="KW-0378">Hydrolase</keyword>
<dbReference type="Gene3D" id="3.20.20.80">
    <property type="entry name" value="Glycosidases"/>
    <property type="match status" value="1"/>
</dbReference>
<keyword evidence="10" id="KW-1015">Disulfide bond</keyword>
<keyword evidence="9" id="KW-0865">Zymogen</keyword>
<keyword evidence="12" id="KW-0458">Lysosome</keyword>
<feature type="domain" description="Beta-galactosidase galactose-binding" evidence="21">
    <location>
        <begin position="538"/>
        <end position="602"/>
    </location>
</feature>
<evidence type="ECO:0000313" key="23">
    <source>
        <dbReference type="Proteomes" id="UP001295444"/>
    </source>
</evidence>
<keyword evidence="13 16" id="KW-0326">Glycosidase</keyword>
<evidence type="ECO:0000256" key="9">
    <source>
        <dbReference type="ARBA" id="ARBA00023145"/>
    </source>
</evidence>
<dbReference type="InterPro" id="IPR001944">
    <property type="entry name" value="Glycoside_Hdrlase_35"/>
</dbReference>
<feature type="chain" id="PRO_5041916497" description="Beta-galactosidase" evidence="18">
    <location>
        <begin position="20"/>
        <end position="646"/>
    </location>
</feature>
<feature type="active site" description="Nucleophile" evidence="15">
    <location>
        <position position="263"/>
    </location>
</feature>
<evidence type="ECO:0000256" key="7">
    <source>
        <dbReference type="ARBA" id="ARBA00022729"/>
    </source>
</evidence>
<evidence type="ECO:0000256" key="4">
    <source>
        <dbReference type="ARBA" id="ARBA00009809"/>
    </source>
</evidence>
<dbReference type="Pfam" id="PF01301">
    <property type="entry name" value="Glyco_hydro_35"/>
    <property type="match status" value="1"/>
</dbReference>
<dbReference type="Pfam" id="PF21317">
    <property type="entry name" value="BetaGal_ABD_1"/>
    <property type="match status" value="1"/>
</dbReference>
<feature type="domain" description="Glycoside hydrolase 35 catalytic" evidence="19">
    <location>
        <begin position="36"/>
        <end position="351"/>
    </location>
</feature>
<evidence type="ECO:0000259" key="20">
    <source>
        <dbReference type="Pfam" id="PF21317"/>
    </source>
</evidence>
<dbReference type="SUPFAM" id="SSF51445">
    <property type="entry name" value="(Trans)glycosidases"/>
    <property type="match status" value="1"/>
</dbReference>
<evidence type="ECO:0000256" key="11">
    <source>
        <dbReference type="ARBA" id="ARBA00023180"/>
    </source>
</evidence>
<dbReference type="EC" id="3.2.1.23" evidence="5 16"/>
<evidence type="ECO:0000256" key="17">
    <source>
        <dbReference type="RuleBase" id="RU003679"/>
    </source>
</evidence>
<dbReference type="InterPro" id="IPR026283">
    <property type="entry name" value="B-gal_1-like"/>
</dbReference>
<dbReference type="PIRSF" id="PIRSF006336">
    <property type="entry name" value="B-gal"/>
    <property type="match status" value="1"/>
</dbReference>
<evidence type="ECO:0000256" key="5">
    <source>
        <dbReference type="ARBA" id="ARBA00012756"/>
    </source>
</evidence>
<dbReference type="InterPro" id="IPR031330">
    <property type="entry name" value="Gly_Hdrlase_35_cat"/>
</dbReference>
<proteinExistence type="inferred from homology"/>
<dbReference type="InterPro" id="IPR017853">
    <property type="entry name" value="GH"/>
</dbReference>
<dbReference type="InterPro" id="IPR048913">
    <property type="entry name" value="BetaGal_gal-bd"/>
</dbReference>
<evidence type="ECO:0000256" key="1">
    <source>
        <dbReference type="ARBA" id="ARBA00001412"/>
    </source>
</evidence>
<evidence type="ECO:0000256" key="15">
    <source>
        <dbReference type="PIRSR" id="PIRSR006336-1"/>
    </source>
</evidence>
<evidence type="ECO:0000256" key="6">
    <source>
        <dbReference type="ARBA" id="ARBA00013303"/>
    </source>
</evidence>
<dbReference type="Gene3D" id="2.60.120.260">
    <property type="entry name" value="Galactose-binding domain-like"/>
    <property type="match status" value="2"/>
</dbReference>
<dbReference type="FunFam" id="2.60.120.260:FF:000115">
    <property type="entry name" value="Beta-galactosidase"/>
    <property type="match status" value="1"/>
</dbReference>
<dbReference type="GO" id="GO:0006689">
    <property type="term" value="P:ganglioside catabolic process"/>
    <property type="evidence" value="ECO:0007669"/>
    <property type="project" value="UniProtKB-ARBA"/>
</dbReference>
<dbReference type="Proteomes" id="UP001295444">
    <property type="component" value="Chromosome 04"/>
</dbReference>
<dbReference type="InterPro" id="IPR019801">
    <property type="entry name" value="Glyco_hydro_35_CS"/>
</dbReference>
<sequence>MTRYFGVLLVLFACGQIDSLEAPARTFAIDYEHNCFRKDGMQFRYISGSIHYSRIPRFYWKDRLVKMKMAGLDAIYTYVPWNFHEQKPGVYNFSGDHDIVSFLQLANEIGLLVILRAGPYICAEWDMGGLPAWLLAKKSIVLRSSDPDYLQAVDSWMGVFLPKIKPLLYQNGGPIITVQVENEFGSYYTCDYNYLRHLLKLFRYYLGNDVVLFTTDGSGLPYVKCGSIQGLYTTVDFGPGTNVTAAFLVQRYSEPKGPLINSEFYTGWLDHWGSPHSVVSTDRVVNTLTEILAHGANVNMYMFIGGTNFGYWNGANTPYAPQPTSYDYDAPLSEAGDLTDKYFAIRDVIKKIYFQYKQIPEGPVPPTTPKFAYGEINLEKVNSVLEALDVLAPYGSIKSAYPLTFDEIKQYFGFVLYRTKLPETYSDPALLTTFINGIRDRAYVAVNGVTQGILERDKVMSINITGIEGSQLDLLVESMGRVNFGRFNNDFKGLLTNVTIKGRTLANWTMYPLDIDTAVINGLLSKTSGLNTCNFTAPTFYKGELIIPSGIPDLPQDTFIKFTGWAKGQIWINGFNLGRYWPARGPQVTLYVPVHILTTQANNITVLELEGSPCDTGKCVVEFVDKPILNKNPGRFVEEFTFDNRE</sequence>
<accession>A0AAD1RXJ9</accession>
<dbReference type="Pfam" id="PF21467">
    <property type="entry name" value="BetaGal_gal-bd"/>
    <property type="match status" value="1"/>
</dbReference>
<evidence type="ECO:0000256" key="12">
    <source>
        <dbReference type="ARBA" id="ARBA00023228"/>
    </source>
</evidence>
<evidence type="ECO:0000256" key="8">
    <source>
        <dbReference type="ARBA" id="ARBA00022801"/>
    </source>
</evidence>
<dbReference type="FunFam" id="3.20.20.80:FF:000017">
    <property type="entry name" value="Beta-galactosidase"/>
    <property type="match status" value="1"/>
</dbReference>
<dbReference type="AlphaFoldDB" id="A0AAD1RXJ9"/>
<evidence type="ECO:0000256" key="10">
    <source>
        <dbReference type="ARBA" id="ARBA00023157"/>
    </source>
</evidence>
<name>A0AAD1RXJ9_PELCU</name>
<reference evidence="22" key="1">
    <citation type="submission" date="2022-03" db="EMBL/GenBank/DDBJ databases">
        <authorList>
            <person name="Alioto T."/>
            <person name="Alioto T."/>
            <person name="Gomez Garrido J."/>
        </authorList>
    </citation>
    <scope>NUCLEOTIDE SEQUENCE</scope>
</reference>
<evidence type="ECO:0000256" key="14">
    <source>
        <dbReference type="ARBA" id="ARBA00046753"/>
    </source>
</evidence>
<dbReference type="GO" id="GO:0005764">
    <property type="term" value="C:lysosome"/>
    <property type="evidence" value="ECO:0007669"/>
    <property type="project" value="UniProtKB-SubCell"/>
</dbReference>
<dbReference type="InterPro" id="IPR008979">
    <property type="entry name" value="Galactose-bd-like_sf"/>
</dbReference>
<evidence type="ECO:0000256" key="16">
    <source>
        <dbReference type="RuleBase" id="RU000675"/>
    </source>
</evidence>
<keyword evidence="7 18" id="KW-0732">Signal</keyword>
<organism evidence="22 23">
    <name type="scientific">Pelobates cultripes</name>
    <name type="common">Western spadefoot toad</name>
    <dbReference type="NCBI Taxonomy" id="61616"/>
    <lineage>
        <taxon>Eukaryota</taxon>
        <taxon>Metazoa</taxon>
        <taxon>Chordata</taxon>
        <taxon>Craniata</taxon>
        <taxon>Vertebrata</taxon>
        <taxon>Euteleostomi</taxon>
        <taxon>Amphibia</taxon>
        <taxon>Batrachia</taxon>
        <taxon>Anura</taxon>
        <taxon>Pelobatoidea</taxon>
        <taxon>Pelobatidae</taxon>
        <taxon>Pelobates</taxon>
    </lineage>
</organism>
<dbReference type="PRINTS" id="PR00742">
    <property type="entry name" value="GLHYDRLASE35"/>
</dbReference>
<dbReference type="GO" id="GO:0005576">
    <property type="term" value="C:extracellular region"/>
    <property type="evidence" value="ECO:0007669"/>
    <property type="project" value="UniProtKB-ARBA"/>
</dbReference>